<dbReference type="FunCoup" id="A0A2P5CS75">
    <property type="interactions" value="54"/>
</dbReference>
<organism evidence="8 9">
    <name type="scientific">Trema orientale</name>
    <name type="common">Charcoal tree</name>
    <name type="synonym">Celtis orientalis</name>
    <dbReference type="NCBI Taxonomy" id="63057"/>
    <lineage>
        <taxon>Eukaryota</taxon>
        <taxon>Viridiplantae</taxon>
        <taxon>Streptophyta</taxon>
        <taxon>Embryophyta</taxon>
        <taxon>Tracheophyta</taxon>
        <taxon>Spermatophyta</taxon>
        <taxon>Magnoliopsida</taxon>
        <taxon>eudicotyledons</taxon>
        <taxon>Gunneridae</taxon>
        <taxon>Pentapetalae</taxon>
        <taxon>rosids</taxon>
        <taxon>fabids</taxon>
        <taxon>Rosales</taxon>
        <taxon>Cannabaceae</taxon>
        <taxon>Trema</taxon>
    </lineage>
</organism>
<evidence type="ECO:0000256" key="1">
    <source>
        <dbReference type="ARBA" id="ARBA00004123"/>
    </source>
</evidence>
<dbReference type="InterPro" id="IPR036638">
    <property type="entry name" value="HLH_DNA-bd_sf"/>
</dbReference>
<evidence type="ECO:0000256" key="6">
    <source>
        <dbReference type="SAM" id="MobiDB-lite"/>
    </source>
</evidence>
<evidence type="ECO:0000313" key="9">
    <source>
        <dbReference type="Proteomes" id="UP000237000"/>
    </source>
</evidence>
<accession>A0A2P5CS75</accession>
<dbReference type="InterPro" id="IPR011598">
    <property type="entry name" value="bHLH_dom"/>
</dbReference>
<reference evidence="9" key="1">
    <citation type="submission" date="2016-06" db="EMBL/GenBank/DDBJ databases">
        <title>Parallel loss of symbiosis genes in relatives of nitrogen-fixing non-legume Parasponia.</title>
        <authorList>
            <person name="Van Velzen R."/>
            <person name="Holmer R."/>
            <person name="Bu F."/>
            <person name="Rutten L."/>
            <person name="Van Zeijl A."/>
            <person name="Liu W."/>
            <person name="Santuari L."/>
            <person name="Cao Q."/>
            <person name="Sharma T."/>
            <person name="Shen D."/>
            <person name="Roswanjaya Y."/>
            <person name="Wardhani T."/>
            <person name="Kalhor M.S."/>
            <person name="Jansen J."/>
            <person name="Van den Hoogen J."/>
            <person name="Gungor B."/>
            <person name="Hartog M."/>
            <person name="Hontelez J."/>
            <person name="Verver J."/>
            <person name="Yang W.-C."/>
            <person name="Schijlen E."/>
            <person name="Repin R."/>
            <person name="Schilthuizen M."/>
            <person name="Schranz E."/>
            <person name="Heidstra R."/>
            <person name="Miyata K."/>
            <person name="Fedorova E."/>
            <person name="Kohlen W."/>
            <person name="Bisseling T."/>
            <person name="Smit S."/>
            <person name="Geurts R."/>
        </authorList>
    </citation>
    <scope>NUCLEOTIDE SEQUENCE [LARGE SCALE GENOMIC DNA]</scope>
    <source>
        <strain evidence="9">cv. RG33-2</strain>
    </source>
</reference>
<keyword evidence="5" id="KW-0539">Nucleus</keyword>
<comment type="caution">
    <text evidence="8">The sequence shown here is derived from an EMBL/GenBank/DDBJ whole genome shotgun (WGS) entry which is preliminary data.</text>
</comment>
<dbReference type="SUPFAM" id="SSF47459">
    <property type="entry name" value="HLH, helix-loop-helix DNA-binding domain"/>
    <property type="match status" value="1"/>
</dbReference>
<dbReference type="OrthoDB" id="1627850at2759"/>
<feature type="domain" description="BHLH" evidence="7">
    <location>
        <begin position="200"/>
        <end position="249"/>
    </location>
</feature>
<evidence type="ECO:0000256" key="3">
    <source>
        <dbReference type="ARBA" id="ARBA00023125"/>
    </source>
</evidence>
<dbReference type="PANTHER" id="PTHR16223:SF109">
    <property type="entry name" value="BHLH DOMAIN-CONTAINING PROTEIN"/>
    <property type="match status" value="1"/>
</dbReference>
<comment type="subcellular location">
    <subcellularLocation>
        <location evidence="1">Nucleus</location>
    </subcellularLocation>
</comment>
<dbReference type="GO" id="GO:0000981">
    <property type="term" value="F:DNA-binding transcription factor activity, RNA polymerase II-specific"/>
    <property type="evidence" value="ECO:0007669"/>
    <property type="project" value="TreeGrafter"/>
</dbReference>
<dbReference type="Gene3D" id="4.10.280.10">
    <property type="entry name" value="Helix-loop-helix DNA-binding domain"/>
    <property type="match status" value="1"/>
</dbReference>
<sequence>MEGESSQNKIDFFGNTGNDVGLGPEDDLTGHVLMGGGTGTSWNQSDALRLPWWVQVQVQPQETSHSYVQFLAESSSKTPSEDMLDLETLPLPENGTTYGVSGVSDFQGDMPYNHHMGLAWGYKPTEMDAWKLGALMAHNEDMDNESTSTQHQIHAQNLTSWSQNSDGESYSSRVDISPSASVASPGSLSKCQPSASKQRNYRNDRAFSKQQRRMRFAERVNAFQELLPHSREGCQVSVLDDVIDHIKYLQLQIKDLCKRRVEGESPTWPIIFREGYGHYFCDQDMLNEPFEEMVAKLLELNPLAATKLLEMNGLLLMPIELTKGLI</sequence>
<dbReference type="PANTHER" id="PTHR16223">
    <property type="entry name" value="TRANSCRIPTION FACTOR BHLH83-RELATED"/>
    <property type="match status" value="1"/>
</dbReference>
<dbReference type="STRING" id="63057.A0A2P5CS75"/>
<keyword evidence="2" id="KW-0805">Transcription regulation</keyword>
<feature type="region of interest" description="Disordered" evidence="6">
    <location>
        <begin position="1"/>
        <end position="24"/>
    </location>
</feature>
<dbReference type="EMBL" id="JXTC01000332">
    <property type="protein sequence ID" value="PON63905.1"/>
    <property type="molecule type" value="Genomic_DNA"/>
</dbReference>
<gene>
    <name evidence="8" type="ORF">TorRG33x02_274600</name>
</gene>
<keyword evidence="4" id="KW-0804">Transcription</keyword>
<evidence type="ECO:0000313" key="8">
    <source>
        <dbReference type="EMBL" id="PON63905.1"/>
    </source>
</evidence>
<dbReference type="Proteomes" id="UP000237000">
    <property type="component" value="Unassembled WGS sequence"/>
</dbReference>
<dbReference type="GO" id="GO:0000978">
    <property type="term" value="F:RNA polymerase II cis-regulatory region sequence-specific DNA binding"/>
    <property type="evidence" value="ECO:0007669"/>
    <property type="project" value="TreeGrafter"/>
</dbReference>
<feature type="region of interest" description="Disordered" evidence="6">
    <location>
        <begin position="158"/>
        <end position="210"/>
    </location>
</feature>
<keyword evidence="9" id="KW-1185">Reference proteome</keyword>
<keyword evidence="3" id="KW-0238">DNA-binding</keyword>
<evidence type="ECO:0000256" key="5">
    <source>
        <dbReference type="ARBA" id="ARBA00023242"/>
    </source>
</evidence>
<proteinExistence type="predicted"/>
<evidence type="ECO:0000256" key="2">
    <source>
        <dbReference type="ARBA" id="ARBA00023015"/>
    </source>
</evidence>
<dbReference type="GO" id="GO:0005634">
    <property type="term" value="C:nucleus"/>
    <property type="evidence" value="ECO:0007669"/>
    <property type="project" value="UniProtKB-SubCell"/>
</dbReference>
<dbReference type="PROSITE" id="PS50888">
    <property type="entry name" value="BHLH"/>
    <property type="match status" value="1"/>
</dbReference>
<dbReference type="InterPro" id="IPR045843">
    <property type="entry name" value="IND-like"/>
</dbReference>
<dbReference type="InParanoid" id="A0A2P5CS75"/>
<evidence type="ECO:0000259" key="7">
    <source>
        <dbReference type="PROSITE" id="PS50888"/>
    </source>
</evidence>
<feature type="compositionally biased region" description="Polar residues" evidence="6">
    <location>
        <begin position="158"/>
        <end position="198"/>
    </location>
</feature>
<protein>
    <submittedName>
        <fullName evidence="8">Myc-type, basic helix-loop-helix (BHLH) domain containing protein</fullName>
    </submittedName>
</protein>
<dbReference type="GO" id="GO:0046983">
    <property type="term" value="F:protein dimerization activity"/>
    <property type="evidence" value="ECO:0007669"/>
    <property type="project" value="InterPro"/>
</dbReference>
<dbReference type="AlphaFoldDB" id="A0A2P5CS75"/>
<name>A0A2P5CS75_TREOI</name>
<evidence type="ECO:0000256" key="4">
    <source>
        <dbReference type="ARBA" id="ARBA00023163"/>
    </source>
</evidence>